<evidence type="ECO:0000259" key="7">
    <source>
        <dbReference type="PROSITE" id="PS51330"/>
    </source>
</evidence>
<keyword evidence="5 8" id="KW-0560">Oxidoreductase</keyword>
<comment type="similarity">
    <text evidence="6">Belongs to the dihydrofolate reductase family.</text>
</comment>
<dbReference type="SUPFAM" id="SSF53597">
    <property type="entry name" value="Dihydrofolate reductase-like"/>
    <property type="match status" value="1"/>
</dbReference>
<keyword evidence="3" id="KW-0554">One-carbon metabolism</keyword>
<dbReference type="Proteomes" id="UP000240931">
    <property type="component" value="Segment"/>
</dbReference>
<organism evidence="8 10">
    <name type="scientific">Yersinia phage fHe-Yen9-04</name>
    <dbReference type="NCBI Taxonomy" id="2052742"/>
    <lineage>
        <taxon>Viruses</taxon>
        <taxon>Duplodnaviria</taxon>
        <taxon>Heunggongvirae</taxon>
        <taxon>Uroviricota</taxon>
        <taxon>Caudoviricetes</taxon>
        <taxon>Eneladusvirus</taxon>
        <taxon>Eneladusvirus Yen904</taxon>
    </lineage>
</organism>
<evidence type="ECO:0000256" key="1">
    <source>
        <dbReference type="ARBA" id="ARBA00004903"/>
    </source>
</evidence>
<evidence type="ECO:0000256" key="4">
    <source>
        <dbReference type="ARBA" id="ARBA00022857"/>
    </source>
</evidence>
<dbReference type="PROSITE" id="PS51330">
    <property type="entry name" value="DHFR_2"/>
    <property type="match status" value="1"/>
</dbReference>
<dbReference type="GO" id="GO:0050661">
    <property type="term" value="F:NADP binding"/>
    <property type="evidence" value="ECO:0007669"/>
    <property type="project" value="InterPro"/>
</dbReference>
<evidence type="ECO:0000313" key="10">
    <source>
        <dbReference type="Proteomes" id="UP000240931"/>
    </source>
</evidence>
<dbReference type="PANTHER" id="PTHR48069:SF3">
    <property type="entry name" value="DIHYDROFOLATE REDUCTASE"/>
    <property type="match status" value="1"/>
</dbReference>
<reference evidence="9 11" key="3">
    <citation type="submission" date="2019-06" db="EMBL/GenBank/DDBJ databases">
        <authorList>
            <person name="Bower L."/>
            <person name="Leinonen R."/>
        </authorList>
    </citation>
    <scope>NUCLEOTIDE SEQUENCE [LARGE SCALE GENOMIC DNA]</scope>
</reference>
<dbReference type="PANTHER" id="PTHR48069">
    <property type="entry name" value="DIHYDROFOLATE REDUCTASE"/>
    <property type="match status" value="1"/>
</dbReference>
<keyword evidence="4" id="KW-0521">NADP</keyword>
<evidence type="ECO:0000256" key="6">
    <source>
        <dbReference type="RuleBase" id="RU004474"/>
    </source>
</evidence>
<dbReference type="InterPro" id="IPR024072">
    <property type="entry name" value="DHFR-like_dom_sf"/>
</dbReference>
<reference evidence="10" key="2">
    <citation type="submission" date="2017-10" db="EMBL/GenBank/DDBJ databases">
        <authorList>
            <person name="Skurnik M."/>
        </authorList>
    </citation>
    <scope>NUCLEOTIDE SEQUENCE [LARGE SCALE GENOMIC DNA]</scope>
</reference>
<dbReference type="RefSeq" id="YP_009623918.1">
    <property type="nucleotide sequence ID" value="NC_042116.1"/>
</dbReference>
<dbReference type="KEGG" id="vg:40100726"/>
<evidence type="ECO:0000313" key="8">
    <source>
        <dbReference type="EMBL" id="SOK58585.1"/>
    </source>
</evidence>
<reference evidence="8" key="1">
    <citation type="submission" date="2017-10" db="EMBL/GenBank/DDBJ databases">
        <authorList>
            <person name="Banno H."/>
            <person name="Chua N.-H."/>
        </authorList>
    </citation>
    <scope>NUCLEOTIDE SEQUENCE [LARGE SCALE GENOMIC DNA]</scope>
</reference>
<sequence>MNKMILCIDSKNGIGKNGSIPWHSTEDFKHFKSETIGKKILMGYNTWESLPKKPLPDRINIVVTTKPISNDEINKHRDVIFIHKNNLSDFFRYNDNIVVIGGATIYEAALPYVDEVILSQINGDYECDTIFDIHTVNTEFVFYPMSSKLLDDGVIVTYLHKRMWNDFEMIRYV</sequence>
<name>A0A2C9CXP1_9CAUD</name>
<dbReference type="OrthoDB" id="9577at10239"/>
<dbReference type="GO" id="GO:0046654">
    <property type="term" value="P:tetrahydrofolate biosynthetic process"/>
    <property type="evidence" value="ECO:0007669"/>
    <property type="project" value="InterPro"/>
</dbReference>
<dbReference type="EC" id="1.5.1.3" evidence="2"/>
<dbReference type="InterPro" id="IPR001796">
    <property type="entry name" value="DHFR_dom"/>
</dbReference>
<protein>
    <recommendedName>
        <fullName evidence="2">dihydrofolate reductase</fullName>
        <ecNumber evidence="2">1.5.1.3</ecNumber>
    </recommendedName>
</protein>
<dbReference type="GO" id="GO:0006730">
    <property type="term" value="P:one-carbon metabolic process"/>
    <property type="evidence" value="ECO:0007669"/>
    <property type="project" value="UniProtKB-KW"/>
</dbReference>
<dbReference type="GO" id="GO:0004146">
    <property type="term" value="F:dihydrofolate reductase activity"/>
    <property type="evidence" value="ECO:0007669"/>
    <property type="project" value="UniProtKB-EC"/>
</dbReference>
<dbReference type="Gene3D" id="3.40.430.10">
    <property type="entry name" value="Dihydrofolate Reductase, subunit A"/>
    <property type="match status" value="1"/>
</dbReference>
<accession>A0A2C9CXP1</accession>
<evidence type="ECO:0000256" key="5">
    <source>
        <dbReference type="ARBA" id="ARBA00023002"/>
    </source>
</evidence>
<keyword evidence="10" id="KW-1185">Reference proteome</keyword>
<dbReference type="GO" id="GO:0046655">
    <property type="term" value="P:folic acid metabolic process"/>
    <property type="evidence" value="ECO:0007669"/>
    <property type="project" value="TreeGrafter"/>
</dbReference>
<dbReference type="PROSITE" id="PS00075">
    <property type="entry name" value="DHFR_1"/>
    <property type="match status" value="1"/>
</dbReference>
<evidence type="ECO:0000256" key="3">
    <source>
        <dbReference type="ARBA" id="ARBA00022563"/>
    </source>
</evidence>
<proteinExistence type="inferred from homology"/>
<dbReference type="InterPro" id="IPR012259">
    <property type="entry name" value="DHFR"/>
</dbReference>
<evidence type="ECO:0000256" key="2">
    <source>
        <dbReference type="ARBA" id="ARBA00012856"/>
    </source>
</evidence>
<dbReference type="EMBL" id="LT960551">
    <property type="protein sequence ID" value="SOK58585.1"/>
    <property type="molecule type" value="Genomic_DNA"/>
</dbReference>
<feature type="domain" description="DHFR" evidence="7">
    <location>
        <begin position="1"/>
        <end position="173"/>
    </location>
</feature>
<evidence type="ECO:0000313" key="11">
    <source>
        <dbReference type="Proteomes" id="UP000317227"/>
    </source>
</evidence>
<dbReference type="Pfam" id="PF00186">
    <property type="entry name" value="DHFR_1"/>
    <property type="match status" value="1"/>
</dbReference>
<dbReference type="EMBL" id="LR596615">
    <property type="protein sequence ID" value="VUE36354.1"/>
    <property type="molecule type" value="Genomic_DNA"/>
</dbReference>
<gene>
    <name evidence="8" type="primary">g308</name>
</gene>
<comment type="pathway">
    <text evidence="1">Cofactor biosynthesis; tetrahydrofolate biosynthesis; 5,6,7,8-tetrahydrofolate from 7,8-dihydrofolate: step 1/1.</text>
</comment>
<evidence type="ECO:0000313" key="9">
    <source>
        <dbReference type="EMBL" id="VUE36354.1"/>
    </source>
</evidence>
<dbReference type="InterPro" id="IPR017925">
    <property type="entry name" value="DHFR_CS"/>
</dbReference>
<dbReference type="GeneID" id="40100726"/>
<dbReference type="Proteomes" id="UP000317227">
    <property type="component" value="Segment"/>
</dbReference>
<dbReference type="PRINTS" id="PR00070">
    <property type="entry name" value="DHFR"/>
</dbReference>
<dbReference type="GO" id="GO:0046452">
    <property type="term" value="P:dihydrofolate metabolic process"/>
    <property type="evidence" value="ECO:0007669"/>
    <property type="project" value="TreeGrafter"/>
</dbReference>
<dbReference type="CDD" id="cd00209">
    <property type="entry name" value="DHFR"/>
    <property type="match status" value="1"/>
</dbReference>